<reference evidence="3 4" key="1">
    <citation type="submission" date="2015-06" db="EMBL/GenBank/DDBJ databases">
        <title>Survival trade-offs in plant roots during colonization by closely related pathogenic and mutualistic fungi.</title>
        <authorList>
            <person name="Hacquard S."/>
            <person name="Kracher B."/>
            <person name="Hiruma K."/>
            <person name="Weinman A."/>
            <person name="Muench P."/>
            <person name="Garrido Oter R."/>
            <person name="Ver Loren van Themaat E."/>
            <person name="Dallerey J.-F."/>
            <person name="Damm U."/>
            <person name="Henrissat B."/>
            <person name="Lespinet O."/>
            <person name="Thon M."/>
            <person name="Kemen E."/>
            <person name="McHardy A.C."/>
            <person name="Schulze-Lefert P."/>
            <person name="O'Connell R.J."/>
        </authorList>
    </citation>
    <scope>NUCLEOTIDE SEQUENCE [LARGE SCALE GENOMIC DNA]</scope>
    <source>
        <strain evidence="3 4">0861</strain>
    </source>
</reference>
<keyword evidence="4" id="KW-1185">Reference proteome</keyword>
<evidence type="ECO:0000313" key="4">
    <source>
        <dbReference type="Proteomes" id="UP000076552"/>
    </source>
</evidence>
<sequence>MAQYDFKEDVAQLGETELRVKQFVKQGGDDVITLMNGIHFSMVNHAEAACKPLPGTTNSEYEFDIKIAMRDGYENLARVFKPLSSIHGNATVILIHGGGFAIGHPTHVSHYARAVTKLFGTTVFSITYRLTSHCKFPTPSNDTWDALEWIFSSDNSSHAVLGDYSKTAFILGGVSAGGNLAAVTAQKWISEKKVPTLKGVWLGVPWIMERENIPSKYSDLWISREQNAKSFVLNSSTVSSILDAYQPDVLSSDFSPFNNAKPHQGLPPTYFQVCGQDPLRDDGLIYEKVLRDHGVSTKIDIYPGVPHGFADVFPGISLSLGYLKDSMKGFGWLYNVEVSDEDIAKAYAPVV</sequence>
<feature type="domain" description="Alpha/beta hydrolase fold-3" evidence="2">
    <location>
        <begin position="92"/>
        <end position="310"/>
    </location>
</feature>
<dbReference type="InterPro" id="IPR013094">
    <property type="entry name" value="AB_hydrolase_3"/>
</dbReference>
<dbReference type="Pfam" id="PF07859">
    <property type="entry name" value="Abhydrolase_3"/>
    <property type="match status" value="1"/>
</dbReference>
<dbReference type="EMBL" id="LFIV01000180">
    <property type="protein sequence ID" value="KZL66365.1"/>
    <property type="molecule type" value="Genomic_DNA"/>
</dbReference>
<dbReference type="STRING" id="708197.A0A166P3Y8"/>
<proteinExistence type="predicted"/>
<dbReference type="AlphaFoldDB" id="A0A166P3Y8"/>
<name>A0A166P3Y8_9PEZI</name>
<dbReference type="Gene3D" id="3.40.50.1820">
    <property type="entry name" value="alpha/beta hydrolase"/>
    <property type="match status" value="1"/>
</dbReference>
<dbReference type="InterPro" id="IPR050300">
    <property type="entry name" value="GDXG_lipolytic_enzyme"/>
</dbReference>
<accession>A0A166P3Y8</accession>
<evidence type="ECO:0000313" key="3">
    <source>
        <dbReference type="EMBL" id="KZL66365.1"/>
    </source>
</evidence>
<evidence type="ECO:0000256" key="1">
    <source>
        <dbReference type="ARBA" id="ARBA00022801"/>
    </source>
</evidence>
<dbReference type="PANTHER" id="PTHR48081:SF8">
    <property type="entry name" value="ALPHA_BETA HYDROLASE FOLD-3 DOMAIN-CONTAINING PROTEIN-RELATED"/>
    <property type="match status" value="1"/>
</dbReference>
<dbReference type="InterPro" id="IPR029058">
    <property type="entry name" value="AB_hydrolase_fold"/>
</dbReference>
<keyword evidence="1 3" id="KW-0378">Hydrolase</keyword>
<protein>
    <submittedName>
        <fullName evidence="3">Alpha beta hydrolase fold-3 domain-containing protein</fullName>
    </submittedName>
</protein>
<gene>
    <name evidence="3" type="ORF">CT0861_11719</name>
</gene>
<comment type="caution">
    <text evidence="3">The sequence shown here is derived from an EMBL/GenBank/DDBJ whole genome shotgun (WGS) entry which is preliminary data.</text>
</comment>
<dbReference type="Proteomes" id="UP000076552">
    <property type="component" value="Unassembled WGS sequence"/>
</dbReference>
<dbReference type="PANTHER" id="PTHR48081">
    <property type="entry name" value="AB HYDROLASE SUPERFAMILY PROTEIN C4A8.06C"/>
    <property type="match status" value="1"/>
</dbReference>
<dbReference type="SUPFAM" id="SSF53474">
    <property type="entry name" value="alpha/beta-Hydrolases"/>
    <property type="match status" value="1"/>
</dbReference>
<organism evidence="3 4">
    <name type="scientific">Colletotrichum tofieldiae</name>
    <dbReference type="NCBI Taxonomy" id="708197"/>
    <lineage>
        <taxon>Eukaryota</taxon>
        <taxon>Fungi</taxon>
        <taxon>Dikarya</taxon>
        <taxon>Ascomycota</taxon>
        <taxon>Pezizomycotina</taxon>
        <taxon>Sordariomycetes</taxon>
        <taxon>Hypocreomycetidae</taxon>
        <taxon>Glomerellales</taxon>
        <taxon>Glomerellaceae</taxon>
        <taxon>Colletotrichum</taxon>
        <taxon>Colletotrichum spaethianum species complex</taxon>
    </lineage>
</organism>
<dbReference type="GO" id="GO:0016787">
    <property type="term" value="F:hydrolase activity"/>
    <property type="evidence" value="ECO:0007669"/>
    <property type="project" value="UniProtKB-KW"/>
</dbReference>
<evidence type="ECO:0000259" key="2">
    <source>
        <dbReference type="Pfam" id="PF07859"/>
    </source>
</evidence>